<sequence length="625" mass="71036">MLPSTSSTANVPDEVTVRDAALCLRSFCGERQSIPYSKFCERFKKVIGYSLKEHLLKCKFTFADLIEHIAATTRTKCHYDAEHKMIQLLSGQTPNESRSFSNFNPLGVYQSSQIVGPLIPPYPFPLQMDPRLPDVVAASSSRAVYEDIVPMNSMQHIRLEEKPSLTSHDGTEQMCTIFEGLAVSSNTPGGAEEKQDNNFHPEEEEPSFKSHNYLEQMCSSINEMAVSSSPVNEAEEKQDRSPNREFDDRDESFYDAEDALSSHKSSHGCNVSAVHSGDSVDFSTSLTSEEYFEAASEISRLNLKRSWSCGNMVNDEASDLHFGRPNGSALEIRFSNRLTFGLIGDRTDKHECPLEQLRERVMMDLKGGTGCTALYWLRGRKTLRDTSIPKWRGFSRGKFSGTSSQHILKPKTSEQRRVSIQQDPQDHTDNGEQAATTRKKDPKQIRTEAKTLCLQKWGDKVRNLSELLWFLQVFYHVNGPVLITKCEEVIERYIDPHGGNGRLPWKRYGRNMDVKRMFELGMFRVTSPKNRMEVQPVDCILNAGFRLVRKGLASELYKLLVKKEEVTTEDLLKHMDSLFENSQKPARLDEIRATKKKLPDLISTDGVYWKLKSNEELFVVTDVNL</sequence>
<keyword evidence="2" id="KW-1185">Reference proteome</keyword>
<organism evidence="2 3">
    <name type="scientific">Haemonchus contortus</name>
    <name type="common">Barber pole worm</name>
    <dbReference type="NCBI Taxonomy" id="6289"/>
    <lineage>
        <taxon>Eukaryota</taxon>
        <taxon>Metazoa</taxon>
        <taxon>Ecdysozoa</taxon>
        <taxon>Nematoda</taxon>
        <taxon>Chromadorea</taxon>
        <taxon>Rhabditida</taxon>
        <taxon>Rhabditina</taxon>
        <taxon>Rhabditomorpha</taxon>
        <taxon>Strongyloidea</taxon>
        <taxon>Trichostrongylidae</taxon>
        <taxon>Haemonchus</taxon>
    </lineage>
</organism>
<evidence type="ECO:0000256" key="1">
    <source>
        <dbReference type="SAM" id="MobiDB-lite"/>
    </source>
</evidence>
<dbReference type="WBParaSite" id="HCON_00078160-00001">
    <property type="protein sequence ID" value="HCON_00078160-00001"/>
    <property type="gene ID" value="HCON_00078160"/>
</dbReference>
<dbReference type="AlphaFoldDB" id="A0A7I5E944"/>
<protein>
    <submittedName>
        <fullName evidence="3">Myb_DNA-bind_3 domain-containing protein</fullName>
    </submittedName>
</protein>
<dbReference type="OrthoDB" id="5864078at2759"/>
<reference evidence="3" key="1">
    <citation type="submission" date="2020-12" db="UniProtKB">
        <authorList>
            <consortium name="WormBaseParasite"/>
        </authorList>
    </citation>
    <scope>IDENTIFICATION</scope>
    <source>
        <strain evidence="3">MHco3</strain>
    </source>
</reference>
<proteinExistence type="predicted"/>
<feature type="compositionally biased region" description="Basic and acidic residues" evidence="1">
    <location>
        <begin position="191"/>
        <end position="201"/>
    </location>
</feature>
<feature type="region of interest" description="Disordered" evidence="1">
    <location>
        <begin position="183"/>
        <end position="208"/>
    </location>
</feature>
<feature type="region of interest" description="Disordered" evidence="1">
    <location>
        <begin position="225"/>
        <end position="250"/>
    </location>
</feature>
<feature type="region of interest" description="Disordered" evidence="1">
    <location>
        <begin position="395"/>
        <end position="443"/>
    </location>
</feature>
<name>A0A7I5E944_HAECO</name>
<evidence type="ECO:0000313" key="3">
    <source>
        <dbReference type="WBParaSite" id="HCON_00078160-00001"/>
    </source>
</evidence>
<evidence type="ECO:0000313" key="2">
    <source>
        <dbReference type="Proteomes" id="UP000025227"/>
    </source>
</evidence>
<accession>A0A7I5E944</accession>
<feature type="compositionally biased region" description="Basic and acidic residues" evidence="1">
    <location>
        <begin position="234"/>
        <end position="247"/>
    </location>
</feature>
<dbReference type="Proteomes" id="UP000025227">
    <property type="component" value="Unplaced"/>
</dbReference>